<sequence>MFKNFSKKFILFNFFLAGFILIFLGGCAKKEEQKNMQEVTTLLAKKQALIIIAFNGYQDKEYEDTRKELELNGVKIIVVSNFKGVARGSLGGNVNVNILISEVKVDQYDAIIFIGGPGVATVFQENLEAHRLAKEAISQNKVLGAICIGPTILAKAGVLKNKKATVWSSFTDKSPIEILKQGEAEFVNQDVVVDGKIITANGPQVAKDFGKAIVKALRKL</sequence>
<feature type="domain" description="DJ-1/PfpI" evidence="1">
    <location>
        <begin position="46"/>
        <end position="215"/>
    </location>
</feature>
<dbReference type="InterPro" id="IPR029062">
    <property type="entry name" value="Class_I_gatase-like"/>
</dbReference>
<dbReference type="Proteomes" id="UP000233414">
    <property type="component" value="Unassembled WGS sequence"/>
</dbReference>
<protein>
    <recommendedName>
        <fullName evidence="1">DJ-1/PfpI domain-containing protein</fullName>
    </recommendedName>
</protein>
<evidence type="ECO:0000313" key="3">
    <source>
        <dbReference type="Proteomes" id="UP000233414"/>
    </source>
</evidence>
<accession>A0A2N1UPG4</accession>
<comment type="caution">
    <text evidence="2">The sequence shown here is derived from an EMBL/GenBank/DDBJ whole genome shotgun (WGS) entry which is preliminary data.</text>
</comment>
<dbReference type="GO" id="GO:0005737">
    <property type="term" value="C:cytoplasm"/>
    <property type="evidence" value="ECO:0007669"/>
    <property type="project" value="TreeGrafter"/>
</dbReference>
<dbReference type="Gene3D" id="3.40.50.880">
    <property type="match status" value="1"/>
</dbReference>
<dbReference type="InterPro" id="IPR002818">
    <property type="entry name" value="DJ-1/PfpI"/>
</dbReference>
<organism evidence="2 3">
    <name type="scientific">Candidatus Kuenenbacteria bacterium HGW-Kuenenbacteria-1</name>
    <dbReference type="NCBI Taxonomy" id="2013812"/>
    <lineage>
        <taxon>Bacteria</taxon>
        <taxon>Candidatus Kueneniibacteriota</taxon>
    </lineage>
</organism>
<dbReference type="CDD" id="cd03135">
    <property type="entry name" value="GATase1_DJ-1"/>
    <property type="match status" value="1"/>
</dbReference>
<reference evidence="2 3" key="1">
    <citation type="journal article" date="2017" name="ISME J.">
        <title>Potential for microbial H2 and metal transformations associated with novel bacteria and archaea in deep terrestrial subsurface sediments.</title>
        <authorList>
            <person name="Hernsdorf A.W."/>
            <person name="Amano Y."/>
            <person name="Miyakawa K."/>
            <person name="Ise K."/>
            <person name="Suzuki Y."/>
            <person name="Anantharaman K."/>
            <person name="Probst A."/>
            <person name="Burstein D."/>
            <person name="Thomas B.C."/>
            <person name="Banfield J.F."/>
        </authorList>
    </citation>
    <scope>NUCLEOTIDE SEQUENCE [LARGE SCALE GENOMIC DNA]</scope>
    <source>
        <strain evidence="2">HGW-Kuenenbacteria-1</strain>
    </source>
</reference>
<dbReference type="AlphaFoldDB" id="A0A2N1UPG4"/>
<dbReference type="EMBL" id="PGYQ01000001">
    <property type="protein sequence ID" value="PKL72769.1"/>
    <property type="molecule type" value="Genomic_DNA"/>
</dbReference>
<name>A0A2N1UPG4_9BACT</name>
<evidence type="ECO:0000313" key="2">
    <source>
        <dbReference type="EMBL" id="PKL72769.1"/>
    </source>
</evidence>
<dbReference type="SUPFAM" id="SSF52317">
    <property type="entry name" value="Class I glutamine amidotransferase-like"/>
    <property type="match status" value="1"/>
</dbReference>
<evidence type="ECO:0000259" key="1">
    <source>
        <dbReference type="Pfam" id="PF01965"/>
    </source>
</evidence>
<dbReference type="Pfam" id="PF01965">
    <property type="entry name" value="DJ-1_PfpI"/>
    <property type="match status" value="1"/>
</dbReference>
<dbReference type="PANTHER" id="PTHR48094">
    <property type="entry name" value="PROTEIN/NUCLEIC ACID DEGLYCASE DJ-1-RELATED"/>
    <property type="match status" value="1"/>
</dbReference>
<gene>
    <name evidence="2" type="ORF">CVV26_00725</name>
</gene>
<dbReference type="PANTHER" id="PTHR48094:SF12">
    <property type="entry name" value="PARKINSON DISEASE PROTEIN 7 HOMOLOG"/>
    <property type="match status" value="1"/>
</dbReference>
<dbReference type="InterPro" id="IPR050325">
    <property type="entry name" value="Prot/Nucl_acid_deglycase"/>
</dbReference>
<dbReference type="PROSITE" id="PS51257">
    <property type="entry name" value="PROKAR_LIPOPROTEIN"/>
    <property type="match status" value="1"/>
</dbReference>
<proteinExistence type="predicted"/>